<comment type="similarity">
    <text evidence="2">Belongs to the prokaryotic/mitochondrial release factor family.</text>
</comment>
<protein>
    <submittedName>
        <fullName evidence="7">Peptide chain release factor 1</fullName>
    </submittedName>
</protein>
<dbReference type="Gene3D" id="3.30.160.20">
    <property type="match status" value="1"/>
</dbReference>
<evidence type="ECO:0000256" key="3">
    <source>
        <dbReference type="ARBA" id="ARBA00022481"/>
    </source>
</evidence>
<feature type="coiled-coil region" evidence="5">
    <location>
        <begin position="61"/>
        <end position="107"/>
    </location>
</feature>
<keyword evidence="3" id="KW-0488">Methylation</keyword>
<dbReference type="InterPro" id="IPR050057">
    <property type="entry name" value="Prokaryotic/Mito_RF"/>
</dbReference>
<dbReference type="PANTHER" id="PTHR43804">
    <property type="entry name" value="LD18447P"/>
    <property type="match status" value="1"/>
</dbReference>
<dbReference type="RefSeq" id="WP_184675343.1">
    <property type="nucleotide sequence ID" value="NZ_JACHGY010000001.1"/>
</dbReference>
<dbReference type="EMBL" id="JACHGY010000001">
    <property type="protein sequence ID" value="MBB6428318.1"/>
    <property type="molecule type" value="Genomic_DNA"/>
</dbReference>
<evidence type="ECO:0000256" key="2">
    <source>
        <dbReference type="ARBA" id="ARBA00010835"/>
    </source>
</evidence>
<evidence type="ECO:0000256" key="5">
    <source>
        <dbReference type="SAM" id="Coils"/>
    </source>
</evidence>
<keyword evidence="4" id="KW-0648">Protein biosynthesis</keyword>
<dbReference type="SUPFAM" id="SSF75620">
    <property type="entry name" value="Release factor"/>
    <property type="match status" value="1"/>
</dbReference>
<feature type="domain" description="Peptide chain release factor" evidence="6">
    <location>
        <begin position="76"/>
        <end position="190"/>
    </location>
</feature>
<gene>
    <name evidence="7" type="ORF">HNQ40_000124</name>
</gene>
<comment type="function">
    <text evidence="1">Peptide chain release factor 1 directs the termination of translation in response to the peptide chain termination codons UAG and UAA.</text>
</comment>
<dbReference type="InterPro" id="IPR045853">
    <property type="entry name" value="Pep_chain_release_fac_I_sf"/>
</dbReference>
<dbReference type="GO" id="GO:0003747">
    <property type="term" value="F:translation release factor activity"/>
    <property type="evidence" value="ECO:0007669"/>
    <property type="project" value="InterPro"/>
</dbReference>
<dbReference type="GO" id="GO:0005737">
    <property type="term" value="C:cytoplasm"/>
    <property type="evidence" value="ECO:0007669"/>
    <property type="project" value="UniProtKB-ARBA"/>
</dbReference>
<evidence type="ECO:0000259" key="6">
    <source>
        <dbReference type="SMART" id="SM00937"/>
    </source>
</evidence>
<accession>A0A7X0H2Y9</accession>
<dbReference type="Gene3D" id="6.10.140.1950">
    <property type="match status" value="1"/>
</dbReference>
<sequence length="366" mass="40030">MALNPSTLDAIRQKLDEVAAQFDELERQLADPEVVSDHQQLRVLGTKRSAIAGIVGKYRELQQLDAEADEAKQIIEATGDDRDAELVEMAEAELPDLQERSAALMEEISNELVTADDAAIGSVILEVRAGTGGAEAALFAGELVEVYQNFAKSRGWKMEVVDLAAGEQGGVRHATATVGGEGVWQGLGYEGGVHCVKRVPATETQGRVHTSTATVAVLPEPEEVEVDIPDSDLEVHVTTAQGPGGQNVNKVATAVHMIHKPTGIEVRMQESKSQAQNRQKAMQLMRARVYERMQAEKDAEYAEERSKMIGTGGRSERVRTYRWKDNMVVDHRLGRNFNLQTHMSGALDELIEALIAEDRAQRLASL</sequence>
<reference evidence="7 8" key="1">
    <citation type="submission" date="2020-08" db="EMBL/GenBank/DDBJ databases">
        <title>Genomic Encyclopedia of Type Strains, Phase IV (KMG-IV): sequencing the most valuable type-strain genomes for metagenomic binning, comparative biology and taxonomic classification.</title>
        <authorList>
            <person name="Goeker M."/>
        </authorList>
    </citation>
    <scope>NUCLEOTIDE SEQUENCE [LARGE SCALE GENOMIC DNA]</scope>
    <source>
        <strain evidence="7 8">DSM 103725</strain>
    </source>
</reference>
<dbReference type="Pfam" id="PF00472">
    <property type="entry name" value="RF-1"/>
    <property type="match status" value="1"/>
</dbReference>
<evidence type="ECO:0000313" key="8">
    <source>
        <dbReference type="Proteomes" id="UP000541810"/>
    </source>
</evidence>
<dbReference type="AlphaFoldDB" id="A0A7X0H2Y9"/>
<dbReference type="PANTHER" id="PTHR43804:SF7">
    <property type="entry name" value="LD18447P"/>
    <property type="match status" value="1"/>
</dbReference>
<organism evidence="7 8">
    <name type="scientific">Algisphaera agarilytica</name>
    <dbReference type="NCBI Taxonomy" id="1385975"/>
    <lineage>
        <taxon>Bacteria</taxon>
        <taxon>Pseudomonadati</taxon>
        <taxon>Planctomycetota</taxon>
        <taxon>Phycisphaerae</taxon>
        <taxon>Phycisphaerales</taxon>
        <taxon>Phycisphaeraceae</taxon>
        <taxon>Algisphaera</taxon>
    </lineage>
</organism>
<dbReference type="SMART" id="SM00937">
    <property type="entry name" value="PCRF"/>
    <property type="match status" value="1"/>
</dbReference>
<evidence type="ECO:0000313" key="7">
    <source>
        <dbReference type="EMBL" id="MBB6428318.1"/>
    </source>
</evidence>
<dbReference type="InterPro" id="IPR000352">
    <property type="entry name" value="Pep_chain_release_fac_I"/>
</dbReference>
<proteinExistence type="inferred from homology"/>
<evidence type="ECO:0000256" key="4">
    <source>
        <dbReference type="ARBA" id="ARBA00022917"/>
    </source>
</evidence>
<name>A0A7X0H2Y9_9BACT</name>
<dbReference type="Gene3D" id="3.30.70.1660">
    <property type="match status" value="1"/>
</dbReference>
<evidence type="ECO:0000256" key="1">
    <source>
        <dbReference type="ARBA" id="ARBA00002986"/>
    </source>
</evidence>
<keyword evidence="8" id="KW-1185">Reference proteome</keyword>
<keyword evidence="5" id="KW-0175">Coiled coil</keyword>
<dbReference type="Proteomes" id="UP000541810">
    <property type="component" value="Unassembled WGS sequence"/>
</dbReference>
<dbReference type="FunFam" id="3.30.70.1660:FF:000002">
    <property type="entry name" value="Peptide chain release factor 1"/>
    <property type="match status" value="1"/>
</dbReference>
<comment type="caution">
    <text evidence="7">The sequence shown here is derived from an EMBL/GenBank/DDBJ whole genome shotgun (WGS) entry which is preliminary data.</text>
</comment>
<dbReference type="InterPro" id="IPR005139">
    <property type="entry name" value="PCRF"/>
</dbReference>
<dbReference type="Pfam" id="PF03462">
    <property type="entry name" value="PCRF"/>
    <property type="match status" value="1"/>
</dbReference>